<reference evidence="2 3" key="1">
    <citation type="submission" date="2017-08" db="EMBL/GenBank/DDBJ databases">
        <title>Genomic and metabolic characterisation of spoilage-associated Pseudomonas species.</title>
        <authorList>
            <person name="Stanborough T."/>
            <person name="Fegan N."/>
            <person name="Powell S.M."/>
            <person name="Singh T."/>
            <person name="Tamplin M.L."/>
            <person name="Chandry P.S."/>
        </authorList>
    </citation>
    <scope>NUCLEOTIDE SEQUENCE [LARGE SCALE GENOMIC DNA]</scope>
    <source>
        <strain evidence="2 3">F1820</strain>
    </source>
</reference>
<keyword evidence="1" id="KW-1133">Transmembrane helix</keyword>
<feature type="transmembrane region" description="Helical" evidence="1">
    <location>
        <begin position="114"/>
        <end position="133"/>
    </location>
</feature>
<feature type="transmembrane region" description="Helical" evidence="1">
    <location>
        <begin position="40"/>
        <end position="63"/>
    </location>
</feature>
<evidence type="ECO:0000256" key="1">
    <source>
        <dbReference type="SAM" id="Phobius"/>
    </source>
</evidence>
<feature type="transmembrane region" description="Helical" evidence="1">
    <location>
        <begin position="75"/>
        <end position="94"/>
    </location>
</feature>
<protein>
    <submittedName>
        <fullName evidence="2">Uncharacterized protein</fullName>
    </submittedName>
</protein>
<keyword evidence="1" id="KW-0472">Membrane</keyword>
<sequence>MTTLKEHISSYRTNTKVFSEKHSFQIIANMAVFFVMIQNVAITASGLASVAISMVIANALFYFSHRYDTESLVKISLISFCALLCISQFLQHAYNFSFIDWLVTLTEFSKQAPLALLGIVAYIALPIGFGIGITKRINKLSKEE</sequence>
<gene>
    <name evidence="2" type="ORF">CJF43_17360</name>
</gene>
<name>A0A266LTJ8_PSEFR</name>
<accession>A0A266LTJ8</accession>
<comment type="caution">
    <text evidence="2">The sequence shown here is derived from an EMBL/GenBank/DDBJ whole genome shotgun (WGS) entry which is preliminary data.</text>
</comment>
<dbReference type="AlphaFoldDB" id="A0A266LTJ8"/>
<proteinExistence type="predicted"/>
<keyword evidence="1" id="KW-0812">Transmembrane</keyword>
<evidence type="ECO:0000313" key="3">
    <source>
        <dbReference type="Proteomes" id="UP000216113"/>
    </source>
</evidence>
<dbReference type="Proteomes" id="UP000216113">
    <property type="component" value="Unassembled WGS sequence"/>
</dbReference>
<organism evidence="2 3">
    <name type="scientific">Pseudomonas fragi</name>
    <dbReference type="NCBI Taxonomy" id="296"/>
    <lineage>
        <taxon>Bacteria</taxon>
        <taxon>Pseudomonadati</taxon>
        <taxon>Pseudomonadota</taxon>
        <taxon>Gammaproteobacteria</taxon>
        <taxon>Pseudomonadales</taxon>
        <taxon>Pseudomonadaceae</taxon>
        <taxon>Pseudomonas</taxon>
    </lineage>
</organism>
<dbReference type="RefSeq" id="WP_095030236.1">
    <property type="nucleotide sequence ID" value="NZ_NQKL01000014.1"/>
</dbReference>
<evidence type="ECO:0000313" key="2">
    <source>
        <dbReference type="EMBL" id="OZY40605.1"/>
    </source>
</evidence>
<dbReference type="EMBL" id="NQKL01000014">
    <property type="protein sequence ID" value="OZY40605.1"/>
    <property type="molecule type" value="Genomic_DNA"/>
</dbReference>